<evidence type="ECO:0008006" key="4">
    <source>
        <dbReference type="Google" id="ProtNLM"/>
    </source>
</evidence>
<evidence type="ECO:0000256" key="1">
    <source>
        <dbReference type="SAM" id="Phobius"/>
    </source>
</evidence>
<protein>
    <recommendedName>
        <fullName evidence="4">DUF378 domain-containing protein</fullName>
    </recommendedName>
</protein>
<name>A0ABS5ZA54_9GAMM</name>
<keyword evidence="1" id="KW-0812">Transmembrane</keyword>
<accession>A0ABS5ZA54</accession>
<evidence type="ECO:0000313" key="2">
    <source>
        <dbReference type="EMBL" id="MBU2710936.1"/>
    </source>
</evidence>
<keyword evidence="1" id="KW-0472">Membrane</keyword>
<feature type="transmembrane region" description="Helical" evidence="1">
    <location>
        <begin position="37"/>
        <end position="54"/>
    </location>
</feature>
<reference evidence="2 3" key="1">
    <citation type="submission" date="2021-04" db="EMBL/GenBank/DDBJ databases">
        <authorList>
            <person name="Pira H."/>
            <person name="Risdian C."/>
            <person name="Wink J."/>
        </authorList>
    </citation>
    <scope>NUCLEOTIDE SEQUENCE [LARGE SCALE GENOMIC DNA]</scope>
    <source>
        <strain evidence="2 3">WH53</strain>
    </source>
</reference>
<gene>
    <name evidence="2" type="ORF">KCG35_07675</name>
</gene>
<dbReference type="Proteomes" id="UP000690515">
    <property type="component" value="Unassembled WGS sequence"/>
</dbReference>
<evidence type="ECO:0000313" key="3">
    <source>
        <dbReference type="Proteomes" id="UP000690515"/>
    </source>
</evidence>
<keyword evidence="3" id="KW-1185">Reference proteome</keyword>
<organism evidence="2 3">
    <name type="scientific">Zooshikella harenae</name>
    <dbReference type="NCBI Taxonomy" id="2827238"/>
    <lineage>
        <taxon>Bacteria</taxon>
        <taxon>Pseudomonadati</taxon>
        <taxon>Pseudomonadota</taxon>
        <taxon>Gammaproteobacteria</taxon>
        <taxon>Oceanospirillales</taxon>
        <taxon>Zooshikellaceae</taxon>
        <taxon>Zooshikella</taxon>
    </lineage>
</organism>
<dbReference type="EMBL" id="JAGSOY010000012">
    <property type="protein sequence ID" value="MBU2710936.1"/>
    <property type="molecule type" value="Genomic_DNA"/>
</dbReference>
<sequence>MKFIGIILILFGLVDLVGSYSGFDVWGESIGIQLPEIIWRFSAYIEIGLGYFLFKTGSSSS</sequence>
<keyword evidence="1" id="KW-1133">Transmembrane helix</keyword>
<dbReference type="RefSeq" id="WP_215819097.1">
    <property type="nucleotide sequence ID" value="NZ_JAGSOY010000012.1"/>
</dbReference>
<comment type="caution">
    <text evidence="2">The sequence shown here is derived from an EMBL/GenBank/DDBJ whole genome shotgun (WGS) entry which is preliminary data.</text>
</comment>
<proteinExistence type="predicted"/>